<evidence type="ECO:0000256" key="6">
    <source>
        <dbReference type="ARBA" id="ARBA00023002"/>
    </source>
</evidence>
<dbReference type="GO" id="GO:0005743">
    <property type="term" value="C:mitochondrial inner membrane"/>
    <property type="evidence" value="ECO:0007669"/>
    <property type="project" value="UniProtKB-SubCell"/>
</dbReference>
<keyword evidence="4" id="KW-0813">Transport</keyword>
<evidence type="ECO:0000256" key="8">
    <source>
        <dbReference type="ARBA" id="ARBA00023128"/>
    </source>
</evidence>
<keyword evidence="8" id="KW-0496">Mitochondrion</keyword>
<protein>
    <recommendedName>
        <fullName evidence="3">Mitochondrial intermembrane space import and assembly protein 40</fullName>
    </recommendedName>
    <alternativeName>
        <fullName evidence="12">Mitochondrial import inner membrane translocase TIM40</fullName>
    </alternativeName>
</protein>
<feature type="compositionally biased region" description="Low complexity" evidence="13">
    <location>
        <begin position="196"/>
        <end position="224"/>
    </location>
</feature>
<comment type="caution">
    <text evidence="14">The sequence shown here is derived from an EMBL/GenBank/DDBJ whole genome shotgun (WGS) entry which is preliminary data.</text>
</comment>
<dbReference type="GO" id="GO:0015035">
    <property type="term" value="F:protein-disulfide reductase activity"/>
    <property type="evidence" value="ECO:0007669"/>
    <property type="project" value="InterPro"/>
</dbReference>
<accession>A0A8H3EX11</accession>
<evidence type="ECO:0000256" key="13">
    <source>
        <dbReference type="SAM" id="MobiDB-lite"/>
    </source>
</evidence>
<comment type="function">
    <text evidence="11">Required for the import and folding of small cysteine-containing proteins (small Tim) in the mitochondrial intermembrane space (IMS). Forms a redox cycle with ERV1 that involves a disulfide relay system. Precursor proteins to be imported into the IMS are translocated in their reduced form into the mitochondria. The oxidized form of MIA40 forms a transient intermolecular disulfide bridge with the reduced precursor protein, resulting in oxidation of the precursor protein that now contains an intramolecular disulfide bond and is able to undergo folding in the IMS.</text>
</comment>
<dbReference type="InterPro" id="IPR039289">
    <property type="entry name" value="CHCHD4"/>
</dbReference>
<dbReference type="PANTHER" id="PTHR21622:SF0">
    <property type="entry name" value="COILED-COIL-HELIX-COILED-COIL-HELIX DOMAIN CONTAINING 4"/>
    <property type="match status" value="1"/>
</dbReference>
<keyword evidence="5" id="KW-0653">Protein transport</keyword>
<feature type="compositionally biased region" description="Basic and acidic residues" evidence="13">
    <location>
        <begin position="241"/>
        <end position="257"/>
    </location>
</feature>
<keyword evidence="6" id="KW-0560">Oxidoreductase</keyword>
<organism evidence="14 15">
    <name type="scientific">Imshaugia aleurites</name>
    <dbReference type="NCBI Taxonomy" id="172621"/>
    <lineage>
        <taxon>Eukaryota</taxon>
        <taxon>Fungi</taxon>
        <taxon>Dikarya</taxon>
        <taxon>Ascomycota</taxon>
        <taxon>Pezizomycotina</taxon>
        <taxon>Lecanoromycetes</taxon>
        <taxon>OSLEUM clade</taxon>
        <taxon>Lecanoromycetidae</taxon>
        <taxon>Lecanorales</taxon>
        <taxon>Lecanorineae</taxon>
        <taxon>Parmeliaceae</taxon>
        <taxon>Imshaugia</taxon>
    </lineage>
</organism>
<dbReference type="Gene3D" id="1.10.287.2900">
    <property type="match status" value="1"/>
</dbReference>
<feature type="compositionally biased region" description="Low complexity" evidence="13">
    <location>
        <begin position="231"/>
        <end position="240"/>
    </location>
</feature>
<dbReference type="PANTHER" id="PTHR21622">
    <property type="entry name" value="COILED-COIL-HELIX-COILED-COIL-HELIX DOMAIN CONTAINING 4"/>
    <property type="match status" value="1"/>
</dbReference>
<evidence type="ECO:0000256" key="10">
    <source>
        <dbReference type="ARBA" id="ARBA00023284"/>
    </source>
</evidence>
<feature type="region of interest" description="Disordered" evidence="13">
    <location>
        <begin position="87"/>
        <end position="124"/>
    </location>
</feature>
<proteinExistence type="predicted"/>
<dbReference type="AlphaFoldDB" id="A0A8H3EX11"/>
<dbReference type="OrthoDB" id="7481291at2759"/>
<dbReference type="GO" id="GO:0045041">
    <property type="term" value="P:protein import into mitochondrial intermembrane space"/>
    <property type="evidence" value="ECO:0007669"/>
    <property type="project" value="InterPro"/>
</dbReference>
<name>A0A8H3EX11_9LECA</name>
<keyword evidence="7" id="KW-0811">Translocation</keyword>
<evidence type="ECO:0000256" key="12">
    <source>
        <dbReference type="ARBA" id="ARBA00033150"/>
    </source>
</evidence>
<evidence type="ECO:0000256" key="9">
    <source>
        <dbReference type="ARBA" id="ARBA00023157"/>
    </source>
</evidence>
<dbReference type="EMBL" id="CAJPDT010000009">
    <property type="protein sequence ID" value="CAF9911848.1"/>
    <property type="molecule type" value="Genomic_DNA"/>
</dbReference>
<evidence type="ECO:0000256" key="5">
    <source>
        <dbReference type="ARBA" id="ARBA00022927"/>
    </source>
</evidence>
<gene>
    <name evidence="14" type="primary">MIA40</name>
    <name evidence="14" type="ORF">IMSHALPRED_010595</name>
</gene>
<evidence type="ECO:0000256" key="2">
    <source>
        <dbReference type="ARBA" id="ARBA00004164"/>
    </source>
</evidence>
<sequence>MIRQAPRCLFRASIPSLRSTPSRRLLSTAPPAQKSRSWKNKATRLGLAIGVIYYYNTSTLFAEEPPFPPPNSPSDETPLPTLESISANREKPSVATAPSPESTEPETLEEREQQAAQEGAFNEETGEINWDCPCLGGMAHGPCGEQFRGAFGCFVFSNAEPKGMDCIDNFKTMQECFRAHPDIYGAELEDDDANPPDESAQSPSPAPADASLPTAATSATSDSQAPPPEPSASGAGTSGTERAKAAKRQVERDHGESTGEGDGLVPKAAHDATGGGSVK</sequence>
<keyword evidence="9" id="KW-1015">Disulfide bond</keyword>
<evidence type="ECO:0000313" key="14">
    <source>
        <dbReference type="EMBL" id="CAF9911848.1"/>
    </source>
</evidence>
<feature type="region of interest" description="Disordered" evidence="13">
    <location>
        <begin position="186"/>
        <end position="279"/>
    </location>
</feature>
<keyword evidence="10" id="KW-0676">Redox-active center</keyword>
<dbReference type="Proteomes" id="UP000664534">
    <property type="component" value="Unassembled WGS sequence"/>
</dbReference>
<dbReference type="PROSITE" id="PS51808">
    <property type="entry name" value="CHCH"/>
    <property type="match status" value="1"/>
</dbReference>
<evidence type="ECO:0000313" key="15">
    <source>
        <dbReference type="Proteomes" id="UP000664534"/>
    </source>
</evidence>
<evidence type="ECO:0000256" key="7">
    <source>
        <dbReference type="ARBA" id="ARBA00023010"/>
    </source>
</evidence>
<reference evidence="14" key="1">
    <citation type="submission" date="2021-03" db="EMBL/GenBank/DDBJ databases">
        <authorList>
            <person name="Tagirdzhanova G."/>
        </authorList>
    </citation>
    <scope>NUCLEOTIDE SEQUENCE</scope>
</reference>
<evidence type="ECO:0000256" key="11">
    <source>
        <dbReference type="ARBA" id="ARBA00024980"/>
    </source>
</evidence>
<comment type="subcellular location">
    <subcellularLocation>
        <location evidence="2">Mitochondrion inner membrane</location>
        <topology evidence="2">Single-pass type II membrane protein</topology>
        <orientation evidence="2">Intermembrane side</orientation>
    </subcellularLocation>
</comment>
<evidence type="ECO:0000256" key="1">
    <source>
        <dbReference type="ARBA" id="ARBA00001973"/>
    </source>
</evidence>
<evidence type="ECO:0000256" key="4">
    <source>
        <dbReference type="ARBA" id="ARBA00022448"/>
    </source>
</evidence>
<keyword evidence="15" id="KW-1185">Reference proteome</keyword>
<dbReference type="GO" id="GO:0005758">
    <property type="term" value="C:mitochondrial intermembrane space"/>
    <property type="evidence" value="ECO:0007669"/>
    <property type="project" value="TreeGrafter"/>
</dbReference>
<comment type="cofactor">
    <cofactor evidence="1">
        <name>Cu(2+)</name>
        <dbReference type="ChEBI" id="CHEBI:29036"/>
    </cofactor>
</comment>
<evidence type="ECO:0000256" key="3">
    <source>
        <dbReference type="ARBA" id="ARBA00013714"/>
    </source>
</evidence>